<reference evidence="1 2" key="1">
    <citation type="submission" date="2014-04" db="EMBL/GenBank/DDBJ databases">
        <authorList>
            <consortium name="DOE Joint Genome Institute"/>
            <person name="Kuo A."/>
            <person name="Kohler A."/>
            <person name="Costa M.D."/>
            <person name="Nagy L.G."/>
            <person name="Floudas D."/>
            <person name="Copeland A."/>
            <person name="Barry K.W."/>
            <person name="Cichocki N."/>
            <person name="Veneault-Fourrey C."/>
            <person name="LaButti K."/>
            <person name="Lindquist E.A."/>
            <person name="Lipzen A."/>
            <person name="Lundell T."/>
            <person name="Morin E."/>
            <person name="Murat C."/>
            <person name="Sun H."/>
            <person name="Tunlid A."/>
            <person name="Henrissat B."/>
            <person name="Grigoriev I.V."/>
            <person name="Hibbett D.S."/>
            <person name="Martin F."/>
            <person name="Nordberg H.P."/>
            <person name="Cantor M.N."/>
            <person name="Hua S.X."/>
        </authorList>
    </citation>
    <scope>NUCLEOTIDE SEQUENCE [LARGE SCALE GENOMIC DNA]</scope>
    <source>
        <strain evidence="1 2">441</strain>
    </source>
</reference>
<protein>
    <submittedName>
        <fullName evidence="1">Uncharacterized protein</fullName>
    </submittedName>
</protein>
<gene>
    <name evidence="1" type="ORF">PISMIDRAFT_269185</name>
</gene>
<evidence type="ECO:0000313" key="1">
    <source>
        <dbReference type="EMBL" id="KIK16274.1"/>
    </source>
</evidence>
<dbReference type="Proteomes" id="UP000054018">
    <property type="component" value="Unassembled WGS sequence"/>
</dbReference>
<dbReference type="EMBL" id="KN833862">
    <property type="protein sequence ID" value="KIK16274.1"/>
    <property type="molecule type" value="Genomic_DNA"/>
</dbReference>
<evidence type="ECO:0000313" key="2">
    <source>
        <dbReference type="Proteomes" id="UP000054018"/>
    </source>
</evidence>
<keyword evidence="2" id="KW-1185">Reference proteome</keyword>
<sequence length="144" mass="16429">MSEWSSRFLKSNETILLGSVASKRHSKRGELCQYHHKHHDPFFCTNHGPPRKRGASAIRRVTLCRKRSSSHPCQNERGLMYYVRAYFPEMKKMKMVLSLSSRASGLQTIGRLLISSRLTPENGQTLDAHCLSSPLREFQVGQAN</sequence>
<dbReference type="HOGENOM" id="CLU_1797220_0_0_1"/>
<name>A0A0C9YR04_9AGAM</name>
<organism evidence="1 2">
    <name type="scientific">Pisolithus microcarpus 441</name>
    <dbReference type="NCBI Taxonomy" id="765257"/>
    <lineage>
        <taxon>Eukaryota</taxon>
        <taxon>Fungi</taxon>
        <taxon>Dikarya</taxon>
        <taxon>Basidiomycota</taxon>
        <taxon>Agaricomycotina</taxon>
        <taxon>Agaricomycetes</taxon>
        <taxon>Agaricomycetidae</taxon>
        <taxon>Boletales</taxon>
        <taxon>Sclerodermatineae</taxon>
        <taxon>Pisolithaceae</taxon>
        <taxon>Pisolithus</taxon>
    </lineage>
</organism>
<accession>A0A0C9YR04</accession>
<proteinExistence type="predicted"/>
<dbReference type="AlphaFoldDB" id="A0A0C9YR04"/>
<reference evidence="2" key="2">
    <citation type="submission" date="2015-01" db="EMBL/GenBank/DDBJ databases">
        <title>Evolutionary Origins and Diversification of the Mycorrhizal Mutualists.</title>
        <authorList>
            <consortium name="DOE Joint Genome Institute"/>
            <consortium name="Mycorrhizal Genomics Consortium"/>
            <person name="Kohler A."/>
            <person name="Kuo A."/>
            <person name="Nagy L.G."/>
            <person name="Floudas D."/>
            <person name="Copeland A."/>
            <person name="Barry K.W."/>
            <person name="Cichocki N."/>
            <person name="Veneault-Fourrey C."/>
            <person name="LaButti K."/>
            <person name="Lindquist E.A."/>
            <person name="Lipzen A."/>
            <person name="Lundell T."/>
            <person name="Morin E."/>
            <person name="Murat C."/>
            <person name="Riley R."/>
            <person name="Ohm R."/>
            <person name="Sun H."/>
            <person name="Tunlid A."/>
            <person name="Henrissat B."/>
            <person name="Grigoriev I.V."/>
            <person name="Hibbett D.S."/>
            <person name="Martin F."/>
        </authorList>
    </citation>
    <scope>NUCLEOTIDE SEQUENCE [LARGE SCALE GENOMIC DNA]</scope>
    <source>
        <strain evidence="2">441</strain>
    </source>
</reference>